<reference evidence="1 2" key="1">
    <citation type="journal article" date="2022" name="G3 (Bethesda)">
        <title>Whole-genome sequence and methylome profiling of the almond [Prunus dulcis (Mill.) D.A. Webb] cultivar 'Nonpareil'.</title>
        <authorList>
            <person name="D'Amico-Willman K.M."/>
            <person name="Ouma W.Z."/>
            <person name="Meulia T."/>
            <person name="Sideli G.M."/>
            <person name="Gradziel T.M."/>
            <person name="Fresnedo-Ramirez J."/>
        </authorList>
    </citation>
    <scope>NUCLEOTIDE SEQUENCE [LARGE SCALE GENOMIC DNA]</scope>
    <source>
        <strain evidence="1">Clone GOH B32 T37-40</strain>
    </source>
</reference>
<proteinExistence type="predicted"/>
<sequence>MYTMEVFSCTDNMISLKNYGDLVEPQEEQEGVTKCPMSQETDENLTRAEESNERDFVYLRTQTAPTCVSGSETKLTTWEGYIDFLSEEESE</sequence>
<evidence type="ECO:0000313" key="2">
    <source>
        <dbReference type="Proteomes" id="UP001054821"/>
    </source>
</evidence>
<dbReference type="Proteomes" id="UP001054821">
    <property type="component" value="Chromosome 2"/>
</dbReference>
<dbReference type="AlphaFoldDB" id="A0AAD4WM61"/>
<name>A0AAD4WM61_PRUDU</name>
<keyword evidence="2" id="KW-1185">Reference proteome</keyword>
<dbReference type="EMBL" id="JAJFAZ020000002">
    <property type="protein sequence ID" value="KAI5345914.1"/>
    <property type="molecule type" value="Genomic_DNA"/>
</dbReference>
<comment type="caution">
    <text evidence="1">The sequence shown here is derived from an EMBL/GenBank/DDBJ whole genome shotgun (WGS) entry which is preliminary data.</text>
</comment>
<accession>A0AAD4WM61</accession>
<evidence type="ECO:0000313" key="1">
    <source>
        <dbReference type="EMBL" id="KAI5345914.1"/>
    </source>
</evidence>
<organism evidence="1 2">
    <name type="scientific">Prunus dulcis</name>
    <name type="common">Almond</name>
    <name type="synonym">Amygdalus dulcis</name>
    <dbReference type="NCBI Taxonomy" id="3755"/>
    <lineage>
        <taxon>Eukaryota</taxon>
        <taxon>Viridiplantae</taxon>
        <taxon>Streptophyta</taxon>
        <taxon>Embryophyta</taxon>
        <taxon>Tracheophyta</taxon>
        <taxon>Spermatophyta</taxon>
        <taxon>Magnoliopsida</taxon>
        <taxon>eudicotyledons</taxon>
        <taxon>Gunneridae</taxon>
        <taxon>Pentapetalae</taxon>
        <taxon>rosids</taxon>
        <taxon>fabids</taxon>
        <taxon>Rosales</taxon>
        <taxon>Rosaceae</taxon>
        <taxon>Amygdaloideae</taxon>
        <taxon>Amygdaleae</taxon>
        <taxon>Prunus</taxon>
    </lineage>
</organism>
<gene>
    <name evidence="1" type="ORF">L3X38_013791</name>
</gene>
<protein>
    <submittedName>
        <fullName evidence="1">Uncharacterized protein</fullName>
    </submittedName>
</protein>